<dbReference type="STRING" id="105785.A0A2J7PJJ3"/>
<proteinExistence type="predicted"/>
<dbReference type="PANTHER" id="PTHR15430:SF1">
    <property type="entry name" value="GLOMULIN"/>
    <property type="match status" value="1"/>
</dbReference>
<dbReference type="GO" id="GO:0005737">
    <property type="term" value="C:cytoplasm"/>
    <property type="evidence" value="ECO:0007669"/>
    <property type="project" value="TreeGrafter"/>
</dbReference>
<dbReference type="InParanoid" id="A0A2J7PJJ3"/>
<dbReference type="FunCoup" id="A0A2J7PJJ3">
    <property type="interactions" value="1166"/>
</dbReference>
<accession>A0A2J7PJJ3</accession>
<organism evidence="1 2">
    <name type="scientific">Cryptotermes secundus</name>
    <dbReference type="NCBI Taxonomy" id="105785"/>
    <lineage>
        <taxon>Eukaryota</taxon>
        <taxon>Metazoa</taxon>
        <taxon>Ecdysozoa</taxon>
        <taxon>Arthropoda</taxon>
        <taxon>Hexapoda</taxon>
        <taxon>Insecta</taxon>
        <taxon>Pterygota</taxon>
        <taxon>Neoptera</taxon>
        <taxon>Polyneoptera</taxon>
        <taxon>Dictyoptera</taxon>
        <taxon>Blattodea</taxon>
        <taxon>Blattoidea</taxon>
        <taxon>Termitoidae</taxon>
        <taxon>Kalotermitidae</taxon>
        <taxon>Cryptotermitinae</taxon>
        <taxon>Cryptotermes</taxon>
    </lineage>
</organism>
<gene>
    <name evidence="1" type="ORF">B7P43_G07172</name>
</gene>
<evidence type="ECO:0000313" key="2">
    <source>
        <dbReference type="Proteomes" id="UP000235965"/>
    </source>
</evidence>
<protein>
    <submittedName>
        <fullName evidence="1">Glomulin</fullName>
    </submittedName>
</protein>
<dbReference type="OrthoDB" id="619536at2759"/>
<dbReference type="Pfam" id="PF08568">
    <property type="entry name" value="Kinetochor_Ybp2"/>
    <property type="match status" value="1"/>
</dbReference>
<dbReference type="EMBL" id="NEVH01024946">
    <property type="protein sequence ID" value="PNF16510.1"/>
    <property type="molecule type" value="Genomic_DNA"/>
</dbReference>
<sequence length="596" mass="67842">MSVQNIDDLCSELTTILGDCLASGRINEALSVIYNVKYDQCIKDKSWDIIPSVTKFLIQETVDNSPEVFDCCETLLKEIAEKSSPEEALLEFLEQAESFENDVKFLALLKPIQIILFKLPKRRRQSLEWCLNMIESHVTSLPVPENYRLEGEERKLLDSDPCVCRITKVYGGIVPFCKPFVNEVSLRQRAEYQKNVQRDLLICFILQLLGHPLAFLDLECYEKSSSAIRSMTEELLTFLTYLAGDLMVFLEYAETRESERRSKRNENFTTGNSDEDIFCREDKVPVLSIAILYYLVLAEHIQLSEAPCIYSPLYIFQRCLYLIVVLIKHSEELVVRKGLLLANAVLVTLSEGSVPWNILESPIHKEFVESLSKVMICCEVESFRKSAVLILRSYLFKFDAKGRYLLMLNLPTVVNHSGILGYLITQLKDMIINALSSTMTLAYFTGKTLYDLMSIYCSLEHGAETDLVENVDQIVSALNLIRFLALRDRENKTGMWDYVGVLEKSLLEPLREGIKLSRAHYKLMLRDLEEEKNGMVNSDGLTRKSNVAITVGGQMLPNLTHENKVTVITSALNSFELIESLLSRVNECIDSGTLKS</sequence>
<evidence type="ECO:0000313" key="1">
    <source>
        <dbReference type="EMBL" id="PNF16510.1"/>
    </source>
</evidence>
<dbReference type="GO" id="GO:0055105">
    <property type="term" value="F:ubiquitin-protein transferase inhibitor activity"/>
    <property type="evidence" value="ECO:0007669"/>
    <property type="project" value="TreeGrafter"/>
</dbReference>
<dbReference type="PANTHER" id="PTHR15430">
    <property type="entry name" value="GLOMULIN"/>
    <property type="match status" value="1"/>
</dbReference>
<reference evidence="1 2" key="1">
    <citation type="submission" date="2017-12" db="EMBL/GenBank/DDBJ databases">
        <title>Hemimetabolous genomes reveal molecular basis of termite eusociality.</title>
        <authorList>
            <person name="Harrison M.C."/>
            <person name="Jongepier E."/>
            <person name="Robertson H.M."/>
            <person name="Arning N."/>
            <person name="Bitard-Feildel T."/>
            <person name="Chao H."/>
            <person name="Childers C.P."/>
            <person name="Dinh H."/>
            <person name="Doddapaneni H."/>
            <person name="Dugan S."/>
            <person name="Gowin J."/>
            <person name="Greiner C."/>
            <person name="Han Y."/>
            <person name="Hu H."/>
            <person name="Hughes D.S.T."/>
            <person name="Huylmans A.-K."/>
            <person name="Kemena C."/>
            <person name="Kremer L.P.M."/>
            <person name="Lee S.L."/>
            <person name="Lopez-Ezquerra A."/>
            <person name="Mallet L."/>
            <person name="Monroy-Kuhn J.M."/>
            <person name="Moser A."/>
            <person name="Murali S.C."/>
            <person name="Muzny D.M."/>
            <person name="Otani S."/>
            <person name="Piulachs M.-D."/>
            <person name="Poelchau M."/>
            <person name="Qu J."/>
            <person name="Schaub F."/>
            <person name="Wada-Katsumata A."/>
            <person name="Worley K.C."/>
            <person name="Xie Q."/>
            <person name="Ylla G."/>
            <person name="Poulsen M."/>
            <person name="Gibbs R.A."/>
            <person name="Schal C."/>
            <person name="Richards S."/>
            <person name="Belles X."/>
            <person name="Korb J."/>
            <person name="Bornberg-Bauer E."/>
        </authorList>
    </citation>
    <scope>NUCLEOTIDE SEQUENCE [LARGE SCALE GENOMIC DNA]</scope>
    <source>
        <tissue evidence="1">Whole body</tissue>
    </source>
</reference>
<dbReference type="InterPro" id="IPR013877">
    <property type="entry name" value="YAP-bd/ALF4/Glomulin"/>
</dbReference>
<comment type="caution">
    <text evidence="1">The sequence shown here is derived from an EMBL/GenBank/DDBJ whole genome shotgun (WGS) entry which is preliminary data.</text>
</comment>
<dbReference type="Proteomes" id="UP000235965">
    <property type="component" value="Unassembled WGS sequence"/>
</dbReference>
<dbReference type="InterPro" id="IPR019516">
    <property type="entry name" value="Glomulin/ALF4"/>
</dbReference>
<dbReference type="AlphaFoldDB" id="A0A2J7PJJ3"/>
<keyword evidence="2" id="KW-1185">Reference proteome</keyword>
<name>A0A2J7PJJ3_9NEOP</name>